<accession>G2YCJ9</accession>
<evidence type="ECO:0000313" key="2">
    <source>
        <dbReference type="EMBL" id="CCD34828.1"/>
    </source>
</evidence>
<gene>
    <name evidence="2" type="ORF">BofuT4_P098040.1</name>
</gene>
<dbReference type="InParanoid" id="G2YCJ9"/>
<dbReference type="HOGENOM" id="CLU_2196530_0_0_1"/>
<proteinExistence type="predicted"/>
<name>G2YCJ9_BOTF4</name>
<reference evidence="3" key="1">
    <citation type="journal article" date="2011" name="PLoS Genet.">
        <title>Genomic analysis of the necrotrophic fungal pathogens Sclerotinia sclerotiorum and Botrytis cinerea.</title>
        <authorList>
            <person name="Amselem J."/>
            <person name="Cuomo C.A."/>
            <person name="van Kan J.A."/>
            <person name="Viaud M."/>
            <person name="Benito E.P."/>
            <person name="Couloux A."/>
            <person name="Coutinho P.M."/>
            <person name="de Vries R.P."/>
            <person name="Dyer P.S."/>
            <person name="Fillinger S."/>
            <person name="Fournier E."/>
            <person name="Gout L."/>
            <person name="Hahn M."/>
            <person name="Kohn L."/>
            <person name="Lapalu N."/>
            <person name="Plummer K.M."/>
            <person name="Pradier J.M."/>
            <person name="Quevillon E."/>
            <person name="Sharon A."/>
            <person name="Simon A."/>
            <person name="ten Have A."/>
            <person name="Tudzynski B."/>
            <person name="Tudzynski P."/>
            <person name="Wincker P."/>
            <person name="Andrew M."/>
            <person name="Anthouard V."/>
            <person name="Beever R.E."/>
            <person name="Beffa R."/>
            <person name="Benoit I."/>
            <person name="Bouzid O."/>
            <person name="Brault B."/>
            <person name="Chen Z."/>
            <person name="Choquer M."/>
            <person name="Collemare J."/>
            <person name="Cotton P."/>
            <person name="Danchin E.G."/>
            <person name="Da Silva C."/>
            <person name="Gautier A."/>
            <person name="Giraud C."/>
            <person name="Giraud T."/>
            <person name="Gonzalez C."/>
            <person name="Grossetete S."/>
            <person name="Guldener U."/>
            <person name="Henrissat B."/>
            <person name="Howlett B.J."/>
            <person name="Kodira C."/>
            <person name="Kretschmer M."/>
            <person name="Lappartient A."/>
            <person name="Leroch M."/>
            <person name="Levis C."/>
            <person name="Mauceli E."/>
            <person name="Neuveglise C."/>
            <person name="Oeser B."/>
            <person name="Pearson M."/>
            <person name="Poulain J."/>
            <person name="Poussereau N."/>
            <person name="Quesneville H."/>
            <person name="Rascle C."/>
            <person name="Schumacher J."/>
            <person name="Segurens B."/>
            <person name="Sexton A."/>
            <person name="Silva E."/>
            <person name="Sirven C."/>
            <person name="Soanes D.M."/>
            <person name="Talbot N.J."/>
            <person name="Templeton M."/>
            <person name="Yandava C."/>
            <person name="Yarden O."/>
            <person name="Zeng Q."/>
            <person name="Rollins J.A."/>
            <person name="Lebrun M.H."/>
            <person name="Dickman M."/>
        </authorList>
    </citation>
    <scope>NUCLEOTIDE SEQUENCE [LARGE SCALE GENOMIC DNA]</scope>
    <source>
        <strain evidence="3">T4</strain>
    </source>
</reference>
<feature type="region of interest" description="Disordered" evidence="1">
    <location>
        <begin position="1"/>
        <end position="62"/>
    </location>
</feature>
<organism evidence="2 3">
    <name type="scientific">Botryotinia fuckeliana (strain T4)</name>
    <name type="common">Noble rot fungus</name>
    <name type="synonym">Botrytis cinerea</name>
    <dbReference type="NCBI Taxonomy" id="999810"/>
    <lineage>
        <taxon>Eukaryota</taxon>
        <taxon>Fungi</taxon>
        <taxon>Dikarya</taxon>
        <taxon>Ascomycota</taxon>
        <taxon>Pezizomycotina</taxon>
        <taxon>Leotiomycetes</taxon>
        <taxon>Helotiales</taxon>
        <taxon>Sclerotiniaceae</taxon>
        <taxon>Botrytis</taxon>
    </lineage>
</organism>
<feature type="compositionally biased region" description="Basic and acidic residues" evidence="1">
    <location>
        <begin position="10"/>
        <end position="24"/>
    </location>
</feature>
<dbReference type="Proteomes" id="UP000008177">
    <property type="component" value="Unplaced contigs"/>
</dbReference>
<evidence type="ECO:0000313" key="3">
    <source>
        <dbReference type="Proteomes" id="UP000008177"/>
    </source>
</evidence>
<protein>
    <submittedName>
        <fullName evidence="2">Uncharacterized protein</fullName>
    </submittedName>
</protein>
<sequence>MKKNQTQEGQNEKARVGSRADHPSDPGTLGPPRSNLPSSPLSSSWSHPGNTPSLNEHAILQEQSSPLGHLLGNRILQSSPQSNISTNSQVIIARQRREIKHERKSIER</sequence>
<feature type="compositionally biased region" description="Low complexity" evidence="1">
    <location>
        <begin position="30"/>
        <end position="48"/>
    </location>
</feature>
<dbReference type="EMBL" id="FQ790318">
    <property type="protein sequence ID" value="CCD34828.1"/>
    <property type="molecule type" value="Genomic_DNA"/>
</dbReference>
<evidence type="ECO:0000256" key="1">
    <source>
        <dbReference type="SAM" id="MobiDB-lite"/>
    </source>
</evidence>
<dbReference type="AlphaFoldDB" id="G2YCJ9"/>